<proteinExistence type="predicted"/>
<dbReference type="EMBL" id="QGNW01000543">
    <property type="protein sequence ID" value="RVW68224.1"/>
    <property type="molecule type" value="Genomic_DNA"/>
</dbReference>
<dbReference type="AlphaFoldDB" id="A0A438G7T5"/>
<evidence type="ECO:0000256" key="1">
    <source>
        <dbReference type="SAM" id="MobiDB-lite"/>
    </source>
</evidence>
<dbReference type="Proteomes" id="UP000288805">
    <property type="component" value="Unassembled WGS sequence"/>
</dbReference>
<comment type="caution">
    <text evidence="2">The sequence shown here is derived from an EMBL/GenBank/DDBJ whole genome shotgun (WGS) entry which is preliminary data.</text>
</comment>
<organism evidence="2 3">
    <name type="scientific">Vitis vinifera</name>
    <name type="common">Grape</name>
    <dbReference type="NCBI Taxonomy" id="29760"/>
    <lineage>
        <taxon>Eukaryota</taxon>
        <taxon>Viridiplantae</taxon>
        <taxon>Streptophyta</taxon>
        <taxon>Embryophyta</taxon>
        <taxon>Tracheophyta</taxon>
        <taxon>Spermatophyta</taxon>
        <taxon>Magnoliopsida</taxon>
        <taxon>eudicotyledons</taxon>
        <taxon>Gunneridae</taxon>
        <taxon>Pentapetalae</taxon>
        <taxon>rosids</taxon>
        <taxon>Vitales</taxon>
        <taxon>Vitaceae</taxon>
        <taxon>Viteae</taxon>
        <taxon>Vitis</taxon>
    </lineage>
</organism>
<name>A0A438G7T5_VITVI</name>
<feature type="compositionally biased region" description="Basic and acidic residues" evidence="1">
    <location>
        <begin position="17"/>
        <end position="31"/>
    </location>
</feature>
<sequence length="155" mass="18215">MGKEGEKKGRSQPSNKPPEDQRISWMRKKEIGVRGREEQRISWIRRKEIGWASPLNSKFKPYEHVDEDLSNKSQLPIHYNPVPKKGACTHPQRSVILEYIDRQIRILTMVSKGKEEKTIKDLPRTAKVLRKIGQGKLHKWRETGIAGYRWFKCLQ</sequence>
<reference evidence="2 3" key="1">
    <citation type="journal article" date="2018" name="PLoS Genet.">
        <title>Population sequencing reveals clonal diversity and ancestral inbreeding in the grapevine cultivar Chardonnay.</title>
        <authorList>
            <person name="Roach M.J."/>
            <person name="Johnson D.L."/>
            <person name="Bohlmann J."/>
            <person name="van Vuuren H.J."/>
            <person name="Jones S.J."/>
            <person name="Pretorius I.S."/>
            <person name="Schmidt S.A."/>
            <person name="Borneman A.R."/>
        </authorList>
    </citation>
    <scope>NUCLEOTIDE SEQUENCE [LARGE SCALE GENOMIC DNA]</scope>
    <source>
        <strain evidence="3">cv. Chardonnay</strain>
        <tissue evidence="2">Leaf</tissue>
    </source>
</reference>
<gene>
    <name evidence="2" type="ORF">CK203_064516</name>
</gene>
<protein>
    <submittedName>
        <fullName evidence="2">Uncharacterized protein</fullName>
    </submittedName>
</protein>
<feature type="region of interest" description="Disordered" evidence="1">
    <location>
        <begin position="1"/>
        <end position="31"/>
    </location>
</feature>
<evidence type="ECO:0000313" key="2">
    <source>
        <dbReference type="EMBL" id="RVW68224.1"/>
    </source>
</evidence>
<evidence type="ECO:0000313" key="3">
    <source>
        <dbReference type="Proteomes" id="UP000288805"/>
    </source>
</evidence>
<accession>A0A438G7T5</accession>